<dbReference type="Proteomes" id="UP000234275">
    <property type="component" value="Unassembled WGS sequence"/>
</dbReference>
<dbReference type="EMBL" id="MSFO01000005">
    <property type="protein sequence ID" value="PLB47802.1"/>
    <property type="molecule type" value="Genomic_DNA"/>
</dbReference>
<dbReference type="AlphaFoldDB" id="A0A2I2G4J7"/>
<protein>
    <submittedName>
        <fullName evidence="2">Uncharacterized protein</fullName>
    </submittedName>
</protein>
<dbReference type="RefSeq" id="XP_024703104.1">
    <property type="nucleotide sequence ID" value="XM_024850905.1"/>
</dbReference>
<dbReference type="OrthoDB" id="10353681at2759"/>
<evidence type="ECO:0000256" key="1">
    <source>
        <dbReference type="SAM" id="MobiDB-lite"/>
    </source>
</evidence>
<proteinExistence type="predicted"/>
<dbReference type="GeneID" id="36558604"/>
<feature type="region of interest" description="Disordered" evidence="1">
    <location>
        <begin position="1"/>
        <end position="20"/>
    </location>
</feature>
<evidence type="ECO:0000313" key="2">
    <source>
        <dbReference type="EMBL" id="PLB47802.1"/>
    </source>
</evidence>
<comment type="caution">
    <text evidence="2">The sequence shown here is derived from an EMBL/GenBank/DDBJ whole genome shotgun (WGS) entry which is preliminary data.</text>
</comment>
<sequence length="131" mass="14423">MEKLEDSPAEAAASPWDSSSSQYPLGAYCSVHLCNRTLLCCVATVLTYFCATDSQSHEGMKESHRWSRHSVRLGAIEIAKHRPYPFASFGKRLEFASPVLRSRPAISWVPGCTPVFPPLALSIDAASYTFV</sequence>
<organism evidence="2 3">
    <name type="scientific">Aspergillus steynii IBT 23096</name>
    <dbReference type="NCBI Taxonomy" id="1392250"/>
    <lineage>
        <taxon>Eukaryota</taxon>
        <taxon>Fungi</taxon>
        <taxon>Dikarya</taxon>
        <taxon>Ascomycota</taxon>
        <taxon>Pezizomycotina</taxon>
        <taxon>Eurotiomycetes</taxon>
        <taxon>Eurotiomycetidae</taxon>
        <taxon>Eurotiales</taxon>
        <taxon>Aspergillaceae</taxon>
        <taxon>Aspergillus</taxon>
        <taxon>Aspergillus subgen. Circumdati</taxon>
    </lineage>
</organism>
<name>A0A2I2G4J7_9EURO</name>
<reference evidence="2 3" key="1">
    <citation type="submission" date="2016-12" db="EMBL/GenBank/DDBJ databases">
        <title>The genomes of Aspergillus section Nigri reveals drivers in fungal speciation.</title>
        <authorList>
            <consortium name="DOE Joint Genome Institute"/>
            <person name="Vesth T.C."/>
            <person name="Nybo J."/>
            <person name="Theobald S."/>
            <person name="Brandl J."/>
            <person name="Frisvad J.C."/>
            <person name="Nielsen K.F."/>
            <person name="Lyhne E.K."/>
            <person name="Kogle M.E."/>
            <person name="Kuo A."/>
            <person name="Riley R."/>
            <person name="Clum A."/>
            <person name="Nolan M."/>
            <person name="Lipzen A."/>
            <person name="Salamov A."/>
            <person name="Henrissat B."/>
            <person name="Wiebenga A."/>
            <person name="De Vries R.P."/>
            <person name="Grigoriev I.V."/>
            <person name="Mortensen U.H."/>
            <person name="Andersen M.R."/>
            <person name="Baker S.E."/>
        </authorList>
    </citation>
    <scope>NUCLEOTIDE SEQUENCE [LARGE SCALE GENOMIC DNA]</scope>
    <source>
        <strain evidence="2 3">IBT 23096</strain>
    </source>
</reference>
<gene>
    <name evidence="2" type="ORF">P170DRAFT_447693</name>
</gene>
<keyword evidence="3" id="KW-1185">Reference proteome</keyword>
<evidence type="ECO:0000313" key="3">
    <source>
        <dbReference type="Proteomes" id="UP000234275"/>
    </source>
</evidence>
<accession>A0A2I2G4J7</accession>
<dbReference type="VEuPathDB" id="FungiDB:P170DRAFT_447693"/>